<accession>A9V9L5</accession>
<feature type="chain" id="PRO_5007360350" description="Transmembrane 9 superfamily member" evidence="7">
    <location>
        <begin position="20"/>
        <end position="479"/>
    </location>
</feature>
<evidence type="ECO:0000313" key="8">
    <source>
        <dbReference type="EMBL" id="EDQ85689.1"/>
    </source>
</evidence>
<organism evidence="8 9">
    <name type="scientific">Monosiga brevicollis</name>
    <name type="common">Choanoflagellate</name>
    <dbReference type="NCBI Taxonomy" id="81824"/>
    <lineage>
        <taxon>Eukaryota</taxon>
        <taxon>Choanoflagellata</taxon>
        <taxon>Craspedida</taxon>
        <taxon>Salpingoecidae</taxon>
        <taxon>Monosiga</taxon>
    </lineage>
</organism>
<protein>
    <recommendedName>
        <fullName evidence="7">Transmembrane 9 superfamily member</fullName>
    </recommendedName>
</protein>
<dbReference type="RefSeq" id="XP_001749404.1">
    <property type="nucleotide sequence ID" value="XM_001749352.1"/>
</dbReference>
<sequence length="479" mass="54256">MKWLLACAALALLAGLAASDSHSYKDGDKFRVDAFPLNQCRVCQIKSRGLTLGEVLDGDRMAEALHDIRFKENKRAILCKVQLSRKEIQQLTEAIEDLFYFEFVVDDLPVRGFLGQLEEHLLDLPTTHRVFLWPHMHFHLEYNGDRVVNVNVTEKLEEVELPYLTEDGDTFEVTYTYSVTWSENKQFRSCTLSLSCPMQARALNQDFARYSKNNIDVDLNEDVNDDQGWKMIHADVFRFPAYKSLLCAVVGNGMQFLTVAFAVILLSLMNWFNRHRHHSMTTAVIVLYILAAAVAGYSANRLYTQMGGEAWAWNIVLTATLFVAPFFVGWSLINSVAWALGSTQALPATTIILLLLIWLLIGFPLTVVGGILGKNFPGSFDSPCRTKNIPREIPPAPVYRSLGAQMLIGGFLPFSAISLELYYIYATVWGREHYTLYGVLFLIFTILLTVTACITVALTYFQLSGEDYRWWWRSVFASG</sequence>
<dbReference type="KEGG" id="mbr:MONBRDRAFT_11552"/>
<proteinExistence type="inferred from homology"/>
<comment type="caution">
    <text evidence="7">Lacks conserved residue(s) required for the propagation of feature annotation.</text>
</comment>
<dbReference type="OMA" id="ANSVAWY"/>
<evidence type="ECO:0000256" key="7">
    <source>
        <dbReference type="RuleBase" id="RU363079"/>
    </source>
</evidence>
<gene>
    <name evidence="8" type="ORF">MONBRDRAFT_11552</name>
</gene>
<dbReference type="InParanoid" id="A9V9L5"/>
<dbReference type="Proteomes" id="UP000001357">
    <property type="component" value="Unassembled WGS sequence"/>
</dbReference>
<dbReference type="PANTHER" id="PTHR10766">
    <property type="entry name" value="TRANSMEMBRANE 9 SUPERFAMILY PROTEIN"/>
    <property type="match status" value="1"/>
</dbReference>
<feature type="transmembrane region" description="Helical" evidence="7">
    <location>
        <begin position="437"/>
        <end position="461"/>
    </location>
</feature>
<feature type="transmembrane region" description="Helical" evidence="7">
    <location>
        <begin position="311"/>
        <end position="333"/>
    </location>
</feature>
<dbReference type="eggNOG" id="KOG1277">
    <property type="taxonomic scope" value="Eukaryota"/>
</dbReference>
<dbReference type="AlphaFoldDB" id="A9V9L5"/>
<name>A9V9L5_MONBE</name>
<dbReference type="EMBL" id="CH991571">
    <property type="protein sequence ID" value="EDQ85689.1"/>
    <property type="molecule type" value="Genomic_DNA"/>
</dbReference>
<dbReference type="Pfam" id="PF02990">
    <property type="entry name" value="EMP70"/>
    <property type="match status" value="2"/>
</dbReference>
<feature type="transmembrane region" description="Helical" evidence="7">
    <location>
        <begin position="404"/>
        <end position="425"/>
    </location>
</feature>
<feature type="signal peptide" evidence="7">
    <location>
        <begin position="1"/>
        <end position="19"/>
    </location>
</feature>
<evidence type="ECO:0000256" key="1">
    <source>
        <dbReference type="ARBA" id="ARBA00004141"/>
    </source>
</evidence>
<comment type="subcellular location">
    <subcellularLocation>
        <location evidence="1">Membrane</location>
        <topology evidence="1">Multi-pass membrane protein</topology>
    </subcellularLocation>
</comment>
<comment type="similarity">
    <text evidence="2 7">Belongs to the nonaspanin (TM9SF) (TC 9.A.2) family.</text>
</comment>
<keyword evidence="4 7" id="KW-0732">Signal</keyword>
<keyword evidence="6 7" id="KW-0472">Membrane</keyword>
<keyword evidence="9" id="KW-1185">Reference proteome</keyword>
<feature type="transmembrane region" description="Helical" evidence="7">
    <location>
        <begin position="345"/>
        <end position="372"/>
    </location>
</feature>
<reference evidence="8 9" key="1">
    <citation type="journal article" date="2008" name="Nature">
        <title>The genome of the choanoflagellate Monosiga brevicollis and the origin of metazoans.</title>
        <authorList>
            <consortium name="JGI Sequencing"/>
            <person name="King N."/>
            <person name="Westbrook M.J."/>
            <person name="Young S.L."/>
            <person name="Kuo A."/>
            <person name="Abedin M."/>
            <person name="Chapman J."/>
            <person name="Fairclough S."/>
            <person name="Hellsten U."/>
            <person name="Isogai Y."/>
            <person name="Letunic I."/>
            <person name="Marr M."/>
            <person name="Pincus D."/>
            <person name="Putnam N."/>
            <person name="Rokas A."/>
            <person name="Wright K.J."/>
            <person name="Zuzow R."/>
            <person name="Dirks W."/>
            <person name="Good M."/>
            <person name="Goodstein D."/>
            <person name="Lemons D."/>
            <person name="Li W."/>
            <person name="Lyons J.B."/>
            <person name="Morris A."/>
            <person name="Nichols S."/>
            <person name="Richter D.J."/>
            <person name="Salamov A."/>
            <person name="Bork P."/>
            <person name="Lim W.A."/>
            <person name="Manning G."/>
            <person name="Miller W.T."/>
            <person name="McGinnis W."/>
            <person name="Shapiro H."/>
            <person name="Tjian R."/>
            <person name="Grigoriev I.V."/>
            <person name="Rokhsar D."/>
        </authorList>
    </citation>
    <scope>NUCLEOTIDE SEQUENCE [LARGE SCALE GENOMIC DNA]</scope>
    <source>
        <strain evidence="9">MX1 / ATCC 50154</strain>
    </source>
</reference>
<dbReference type="FunCoup" id="A9V9L5">
    <property type="interactions" value="296"/>
</dbReference>
<dbReference type="STRING" id="81824.A9V9L5"/>
<evidence type="ECO:0000313" key="9">
    <source>
        <dbReference type="Proteomes" id="UP000001357"/>
    </source>
</evidence>
<dbReference type="InterPro" id="IPR004240">
    <property type="entry name" value="EMP70"/>
</dbReference>
<keyword evidence="5 7" id="KW-1133">Transmembrane helix</keyword>
<keyword evidence="3 7" id="KW-0812">Transmembrane</keyword>
<dbReference type="GeneID" id="5894730"/>
<evidence type="ECO:0000256" key="3">
    <source>
        <dbReference type="ARBA" id="ARBA00022692"/>
    </source>
</evidence>
<evidence type="ECO:0000256" key="6">
    <source>
        <dbReference type="ARBA" id="ARBA00023136"/>
    </source>
</evidence>
<dbReference type="GO" id="GO:0072657">
    <property type="term" value="P:protein localization to membrane"/>
    <property type="evidence" value="ECO:0000318"/>
    <property type="project" value="GO_Central"/>
</dbReference>
<feature type="transmembrane region" description="Helical" evidence="7">
    <location>
        <begin position="279"/>
        <end position="299"/>
    </location>
</feature>
<dbReference type="PANTHER" id="PTHR10766:SF177">
    <property type="entry name" value="TRANSMEMBRANE 9 SUPERFAMILY MEMBER 1"/>
    <property type="match status" value="1"/>
</dbReference>
<evidence type="ECO:0000256" key="4">
    <source>
        <dbReference type="ARBA" id="ARBA00022729"/>
    </source>
</evidence>
<evidence type="ECO:0000256" key="5">
    <source>
        <dbReference type="ARBA" id="ARBA00022989"/>
    </source>
</evidence>
<dbReference type="GO" id="GO:0016020">
    <property type="term" value="C:membrane"/>
    <property type="evidence" value="ECO:0000318"/>
    <property type="project" value="GO_Central"/>
</dbReference>
<evidence type="ECO:0000256" key="2">
    <source>
        <dbReference type="ARBA" id="ARBA00005227"/>
    </source>
</evidence>
<feature type="transmembrane region" description="Helical" evidence="7">
    <location>
        <begin position="253"/>
        <end position="272"/>
    </location>
</feature>